<evidence type="ECO:0000313" key="12">
    <source>
        <dbReference type="Proteomes" id="UP001403385"/>
    </source>
</evidence>
<dbReference type="GO" id="GO:0046655">
    <property type="term" value="P:folic acid metabolic process"/>
    <property type="evidence" value="ECO:0007669"/>
    <property type="project" value="TreeGrafter"/>
</dbReference>
<dbReference type="GO" id="GO:0046452">
    <property type="term" value="P:dihydrofolate metabolic process"/>
    <property type="evidence" value="ECO:0007669"/>
    <property type="project" value="TreeGrafter"/>
</dbReference>
<dbReference type="AlphaFoldDB" id="A0AAW9S720"/>
<feature type="domain" description="DHFR" evidence="10">
    <location>
        <begin position="2"/>
        <end position="163"/>
    </location>
</feature>
<organism evidence="11 12">
    <name type="scientific">Rapidithrix thailandica</name>
    <dbReference type="NCBI Taxonomy" id="413964"/>
    <lineage>
        <taxon>Bacteria</taxon>
        <taxon>Pseudomonadati</taxon>
        <taxon>Bacteroidota</taxon>
        <taxon>Cytophagia</taxon>
        <taxon>Cytophagales</taxon>
        <taxon>Flammeovirgaceae</taxon>
        <taxon>Rapidithrix</taxon>
    </lineage>
</organism>
<dbReference type="Proteomes" id="UP001403385">
    <property type="component" value="Unassembled WGS sequence"/>
</dbReference>
<dbReference type="CDD" id="cd00209">
    <property type="entry name" value="DHFR"/>
    <property type="match status" value="1"/>
</dbReference>
<dbReference type="InterPro" id="IPR001796">
    <property type="entry name" value="DHFR_dom"/>
</dbReference>
<keyword evidence="6 8" id="KW-0560">Oxidoreductase</keyword>
<dbReference type="GO" id="GO:0070401">
    <property type="term" value="F:NADP+ binding"/>
    <property type="evidence" value="ECO:0007669"/>
    <property type="project" value="UniProtKB-ARBA"/>
</dbReference>
<evidence type="ECO:0000256" key="7">
    <source>
        <dbReference type="ARBA" id="ARBA00025067"/>
    </source>
</evidence>
<evidence type="ECO:0000256" key="2">
    <source>
        <dbReference type="ARBA" id="ARBA00009539"/>
    </source>
</evidence>
<evidence type="ECO:0000256" key="6">
    <source>
        <dbReference type="ARBA" id="ARBA00023002"/>
    </source>
</evidence>
<comment type="caution">
    <text evidence="11">The sequence shown here is derived from an EMBL/GenBank/DDBJ whole genome shotgun (WGS) entry which is preliminary data.</text>
</comment>
<dbReference type="EC" id="1.5.1.3" evidence="3 8"/>
<keyword evidence="12" id="KW-1185">Reference proteome</keyword>
<dbReference type="PRINTS" id="PR00070">
    <property type="entry name" value="DHFR"/>
</dbReference>
<dbReference type="FunFam" id="3.40.430.10:FF:000001">
    <property type="entry name" value="Dihydrofolate reductase"/>
    <property type="match status" value="1"/>
</dbReference>
<evidence type="ECO:0000256" key="3">
    <source>
        <dbReference type="ARBA" id="ARBA00012856"/>
    </source>
</evidence>
<accession>A0AAW9S720</accession>
<reference evidence="11 12" key="1">
    <citation type="submission" date="2024-04" db="EMBL/GenBank/DDBJ databases">
        <title>Novel genus in family Flammeovirgaceae.</title>
        <authorList>
            <person name="Nguyen T.H."/>
            <person name="Vuong T.Q."/>
            <person name="Le H."/>
            <person name="Kim S.-G."/>
        </authorList>
    </citation>
    <scope>NUCLEOTIDE SEQUENCE [LARGE SCALE GENOMIC DNA]</scope>
    <source>
        <strain evidence="11 12">JCM 23209</strain>
    </source>
</reference>
<evidence type="ECO:0000313" key="11">
    <source>
        <dbReference type="EMBL" id="MEN7546731.1"/>
    </source>
</evidence>
<dbReference type="Pfam" id="PF00186">
    <property type="entry name" value="DHFR_1"/>
    <property type="match status" value="1"/>
</dbReference>
<proteinExistence type="inferred from homology"/>
<dbReference type="EMBL" id="JBDKWZ010000001">
    <property type="protein sequence ID" value="MEN7546731.1"/>
    <property type="molecule type" value="Genomic_DNA"/>
</dbReference>
<evidence type="ECO:0000256" key="4">
    <source>
        <dbReference type="ARBA" id="ARBA00022563"/>
    </source>
</evidence>
<dbReference type="GO" id="GO:0004146">
    <property type="term" value="F:dihydrofolate reductase activity"/>
    <property type="evidence" value="ECO:0007669"/>
    <property type="project" value="UniProtKB-EC"/>
</dbReference>
<dbReference type="InterPro" id="IPR012259">
    <property type="entry name" value="DHFR"/>
</dbReference>
<dbReference type="GO" id="GO:0006730">
    <property type="term" value="P:one-carbon metabolic process"/>
    <property type="evidence" value="ECO:0007669"/>
    <property type="project" value="UniProtKB-KW"/>
</dbReference>
<comment type="catalytic activity">
    <reaction evidence="8">
        <text>(6S)-5,6,7,8-tetrahydrofolate + NADP(+) = 7,8-dihydrofolate + NADPH + H(+)</text>
        <dbReference type="Rhea" id="RHEA:15009"/>
        <dbReference type="ChEBI" id="CHEBI:15378"/>
        <dbReference type="ChEBI" id="CHEBI:57451"/>
        <dbReference type="ChEBI" id="CHEBI:57453"/>
        <dbReference type="ChEBI" id="CHEBI:57783"/>
        <dbReference type="ChEBI" id="CHEBI:58349"/>
        <dbReference type="EC" id="1.5.1.3"/>
    </reaction>
</comment>
<dbReference type="Gene3D" id="3.40.430.10">
    <property type="entry name" value="Dihydrofolate Reductase, subunit A"/>
    <property type="match status" value="1"/>
</dbReference>
<dbReference type="SUPFAM" id="SSF53597">
    <property type="entry name" value="Dihydrofolate reductase-like"/>
    <property type="match status" value="1"/>
</dbReference>
<feature type="region of interest" description="Disordered" evidence="9">
    <location>
        <begin position="143"/>
        <end position="166"/>
    </location>
</feature>
<evidence type="ECO:0000256" key="5">
    <source>
        <dbReference type="ARBA" id="ARBA00022857"/>
    </source>
</evidence>
<name>A0AAW9S720_9BACT</name>
<dbReference type="PIRSF" id="PIRSF000194">
    <property type="entry name" value="DHFR"/>
    <property type="match status" value="1"/>
</dbReference>
<dbReference type="GO" id="GO:0005829">
    <property type="term" value="C:cytosol"/>
    <property type="evidence" value="ECO:0007669"/>
    <property type="project" value="TreeGrafter"/>
</dbReference>
<dbReference type="RefSeq" id="WP_346819513.1">
    <property type="nucleotide sequence ID" value="NZ_JBDKWZ010000001.1"/>
</dbReference>
<comment type="function">
    <text evidence="7 8">Key enzyme in folate metabolism. Catalyzes an essential reaction for de novo glycine and purine synthesis, and for DNA precursor synthesis.</text>
</comment>
<evidence type="ECO:0000256" key="9">
    <source>
        <dbReference type="SAM" id="MobiDB-lite"/>
    </source>
</evidence>
<evidence type="ECO:0000259" key="10">
    <source>
        <dbReference type="PROSITE" id="PS51330"/>
    </source>
</evidence>
<evidence type="ECO:0000256" key="8">
    <source>
        <dbReference type="PIRNR" id="PIRNR000194"/>
    </source>
</evidence>
<sequence>MTISIIVAKAQNNIIGNNNQLLWHLPNDLKFFKKTTSGHAIIMGRKTFESIGRPLPNRTNIIITRQTSYQPEGCIVKHSLKEAIEYATEQVQEENLFIIGGGTIYREALPLADKLYITEVHETFDGDTTFPALDTHEWQELSREDYPEDTKNQYPHSIISYQRKKA</sequence>
<gene>
    <name evidence="11" type="ORF">AAG747_02350</name>
</gene>
<keyword evidence="5 8" id="KW-0521">NADP</keyword>
<evidence type="ECO:0000256" key="1">
    <source>
        <dbReference type="ARBA" id="ARBA00004903"/>
    </source>
</evidence>
<dbReference type="PANTHER" id="PTHR48069">
    <property type="entry name" value="DIHYDROFOLATE REDUCTASE"/>
    <property type="match status" value="1"/>
</dbReference>
<comment type="similarity">
    <text evidence="2 8">Belongs to the dihydrofolate reductase family.</text>
</comment>
<dbReference type="InterPro" id="IPR024072">
    <property type="entry name" value="DHFR-like_dom_sf"/>
</dbReference>
<dbReference type="PANTHER" id="PTHR48069:SF3">
    <property type="entry name" value="DIHYDROFOLATE REDUCTASE"/>
    <property type="match status" value="1"/>
</dbReference>
<dbReference type="GO" id="GO:0046654">
    <property type="term" value="P:tetrahydrofolate biosynthetic process"/>
    <property type="evidence" value="ECO:0007669"/>
    <property type="project" value="InterPro"/>
</dbReference>
<dbReference type="PROSITE" id="PS51330">
    <property type="entry name" value="DHFR_2"/>
    <property type="match status" value="1"/>
</dbReference>
<protein>
    <recommendedName>
        <fullName evidence="3 8">Dihydrofolate reductase</fullName>
        <ecNumber evidence="3 8">1.5.1.3</ecNumber>
    </recommendedName>
</protein>
<keyword evidence="4 8" id="KW-0554">One-carbon metabolism</keyword>
<comment type="pathway">
    <text evidence="1 8">Cofactor biosynthesis; tetrahydrofolate biosynthesis; 5,6,7,8-tetrahydrofolate from 7,8-dihydrofolate: step 1/1.</text>
</comment>